<name>A0ABQ2GLQ1_9DEIO</name>
<evidence type="ECO:0000256" key="8">
    <source>
        <dbReference type="HAMAP-Rule" id="MF_00158"/>
    </source>
</evidence>
<feature type="binding site" evidence="8">
    <location>
        <begin position="204"/>
        <end position="207"/>
    </location>
    <ligand>
        <name>ATP</name>
        <dbReference type="ChEBI" id="CHEBI:30616"/>
    </ligand>
</feature>
<dbReference type="NCBIfam" id="TIGR00018">
    <property type="entry name" value="panC"/>
    <property type="match status" value="1"/>
</dbReference>
<comment type="subcellular location">
    <subcellularLocation>
        <location evidence="8">Cytoplasm</location>
    </subcellularLocation>
</comment>
<dbReference type="PANTHER" id="PTHR21299:SF1">
    <property type="entry name" value="PANTOATE--BETA-ALANINE LIGASE"/>
    <property type="match status" value="1"/>
</dbReference>
<keyword evidence="5 8" id="KW-0547">Nucleotide-binding</keyword>
<evidence type="ECO:0000256" key="2">
    <source>
        <dbReference type="ARBA" id="ARBA00009256"/>
    </source>
</evidence>
<feature type="binding site" evidence="8">
    <location>
        <position position="173"/>
    </location>
    <ligand>
        <name>(R)-pantoate</name>
        <dbReference type="ChEBI" id="CHEBI:15980"/>
    </ligand>
</feature>
<dbReference type="CDD" id="cd00560">
    <property type="entry name" value="PanC"/>
    <property type="match status" value="1"/>
</dbReference>
<evidence type="ECO:0000256" key="1">
    <source>
        <dbReference type="ARBA" id="ARBA00004990"/>
    </source>
</evidence>
<evidence type="ECO:0000256" key="6">
    <source>
        <dbReference type="ARBA" id="ARBA00022840"/>
    </source>
</evidence>
<dbReference type="EMBL" id="BMOM01000003">
    <property type="protein sequence ID" value="GGM00622.1"/>
    <property type="molecule type" value="Genomic_DNA"/>
</dbReference>
<reference evidence="10" key="1">
    <citation type="journal article" date="2019" name="Int. J. Syst. Evol. Microbiol.">
        <title>The Global Catalogue of Microorganisms (GCM) 10K type strain sequencing project: providing services to taxonomists for standard genome sequencing and annotation.</title>
        <authorList>
            <consortium name="The Broad Institute Genomics Platform"/>
            <consortium name="The Broad Institute Genome Sequencing Center for Infectious Disease"/>
            <person name="Wu L."/>
            <person name="Ma J."/>
        </authorList>
    </citation>
    <scope>NUCLEOTIDE SEQUENCE [LARGE SCALE GENOMIC DNA]</scope>
    <source>
        <strain evidence="10">JCM 15443</strain>
    </source>
</reference>
<keyword evidence="10" id="KW-1185">Reference proteome</keyword>
<feature type="binding site" evidence="8">
    <location>
        <position position="81"/>
    </location>
    <ligand>
        <name>(R)-pantoate</name>
        <dbReference type="ChEBI" id="CHEBI:15980"/>
    </ligand>
</feature>
<evidence type="ECO:0000313" key="9">
    <source>
        <dbReference type="EMBL" id="GGM00622.1"/>
    </source>
</evidence>
<dbReference type="InterPro" id="IPR042176">
    <property type="entry name" value="Pantoate_ligase_C"/>
</dbReference>
<comment type="caution">
    <text evidence="9">The sequence shown here is derived from an EMBL/GenBank/DDBJ whole genome shotgun (WGS) entry which is preliminary data.</text>
</comment>
<dbReference type="Proteomes" id="UP000661918">
    <property type="component" value="Unassembled WGS sequence"/>
</dbReference>
<dbReference type="Gene3D" id="3.30.1300.10">
    <property type="entry name" value="Pantoate-beta-alanine ligase, C-terminal domain"/>
    <property type="match status" value="1"/>
</dbReference>
<feature type="binding site" evidence="8">
    <location>
        <position position="81"/>
    </location>
    <ligand>
        <name>beta-alanine</name>
        <dbReference type="ChEBI" id="CHEBI:57966"/>
    </ligand>
</feature>
<feature type="active site" description="Proton donor" evidence="8">
    <location>
        <position position="57"/>
    </location>
</feature>
<comment type="pathway">
    <text evidence="1 8">Cofactor biosynthesis; (R)-pantothenate biosynthesis; (R)-pantothenate from (R)-pantoate and beta-alanine: step 1/1.</text>
</comment>
<comment type="subunit">
    <text evidence="8">Homodimer.</text>
</comment>
<comment type="catalytic activity">
    <reaction evidence="7 8">
        <text>(R)-pantoate + beta-alanine + ATP = (R)-pantothenate + AMP + diphosphate + H(+)</text>
        <dbReference type="Rhea" id="RHEA:10912"/>
        <dbReference type="ChEBI" id="CHEBI:15378"/>
        <dbReference type="ChEBI" id="CHEBI:15980"/>
        <dbReference type="ChEBI" id="CHEBI:29032"/>
        <dbReference type="ChEBI" id="CHEBI:30616"/>
        <dbReference type="ChEBI" id="CHEBI:33019"/>
        <dbReference type="ChEBI" id="CHEBI:57966"/>
        <dbReference type="ChEBI" id="CHEBI:456215"/>
        <dbReference type="EC" id="6.3.2.1"/>
    </reaction>
</comment>
<gene>
    <name evidence="8 9" type="primary">panC</name>
    <name evidence="9" type="ORF">GCM10010841_06540</name>
</gene>
<dbReference type="HAMAP" id="MF_00158">
    <property type="entry name" value="PanC"/>
    <property type="match status" value="1"/>
</dbReference>
<accession>A0ABQ2GLQ1</accession>
<dbReference type="Pfam" id="PF02569">
    <property type="entry name" value="Pantoate_ligase"/>
    <property type="match status" value="1"/>
</dbReference>
<feature type="binding site" evidence="8">
    <location>
        <begin position="50"/>
        <end position="57"/>
    </location>
    <ligand>
        <name>ATP</name>
        <dbReference type="ChEBI" id="CHEBI:30616"/>
    </ligand>
</feature>
<feature type="binding site" evidence="8">
    <location>
        <begin position="167"/>
        <end position="170"/>
    </location>
    <ligand>
        <name>ATP</name>
        <dbReference type="ChEBI" id="CHEBI:30616"/>
    </ligand>
</feature>
<dbReference type="InterPro" id="IPR014729">
    <property type="entry name" value="Rossmann-like_a/b/a_fold"/>
</dbReference>
<evidence type="ECO:0000256" key="3">
    <source>
        <dbReference type="ARBA" id="ARBA00022598"/>
    </source>
</evidence>
<evidence type="ECO:0000256" key="7">
    <source>
        <dbReference type="ARBA" id="ARBA00048258"/>
    </source>
</evidence>
<feature type="binding site" evidence="8">
    <location>
        <position position="196"/>
    </location>
    <ligand>
        <name>ATP</name>
        <dbReference type="ChEBI" id="CHEBI:30616"/>
    </ligand>
</feature>
<dbReference type="InterPro" id="IPR003721">
    <property type="entry name" value="Pantoate_ligase"/>
</dbReference>
<comment type="function">
    <text evidence="8">Catalyzes the condensation of pantoate with beta-alanine in an ATP-dependent reaction via a pantoyl-adenylate intermediate.</text>
</comment>
<comment type="miscellaneous">
    <text evidence="8">The reaction proceeds by a bi uni uni bi ping pong mechanism.</text>
</comment>
<keyword evidence="6 8" id="KW-0067">ATP-binding</keyword>
<evidence type="ECO:0000256" key="4">
    <source>
        <dbReference type="ARBA" id="ARBA00022655"/>
    </source>
</evidence>
<keyword evidence="8" id="KW-0963">Cytoplasm</keyword>
<evidence type="ECO:0000313" key="10">
    <source>
        <dbReference type="Proteomes" id="UP000661918"/>
    </source>
</evidence>
<comment type="similarity">
    <text evidence="2 8">Belongs to the pantothenate synthetase family.</text>
</comment>
<protein>
    <recommendedName>
        <fullName evidence="8">Pantothenate synthetase</fullName>
        <shortName evidence="8">PS</shortName>
        <ecNumber evidence="8">6.3.2.1</ecNumber>
    </recommendedName>
    <alternativeName>
        <fullName evidence="8">Pantoate--beta-alanine ligase</fullName>
    </alternativeName>
    <alternativeName>
        <fullName evidence="8">Pantoate-activating enzyme</fullName>
    </alternativeName>
</protein>
<dbReference type="SUPFAM" id="SSF52374">
    <property type="entry name" value="Nucleotidylyl transferase"/>
    <property type="match status" value="1"/>
</dbReference>
<dbReference type="EC" id="6.3.2.1" evidence="8"/>
<sequence>MAEIKAGTEGVVVERTGEDRAAGRPLVVTGPGELRAVLAGRGRVGLVPTMGYLHEGHAALMRRAREVCDVLVVSVFVNPLQFGPAEDLASYPRDLERDLGVAGGAGADVLFTPDAGTMYPAGFDTRVVVSGVSEGLDGASRPGHFTGVATVVLKLLNLVRPDVAFFGEKDWQQLAVLRQMVRDLNVAVDVVGLPTVRAPSGLALSSRNSYLRSEQLERASVLSRALRAVQVRYAAGERSADRLRQAGLEVLQTEPEVTLDYLSVVGRDMQERAVMDNDVMNRVLIAARMFGVRLIDNMPLDPAHGHPGA</sequence>
<dbReference type="Gene3D" id="3.40.50.620">
    <property type="entry name" value="HUPs"/>
    <property type="match status" value="1"/>
</dbReference>
<organism evidence="9 10">
    <name type="scientific">Deinococcus aerophilus</name>
    <dbReference type="NCBI Taxonomy" id="522488"/>
    <lineage>
        <taxon>Bacteria</taxon>
        <taxon>Thermotogati</taxon>
        <taxon>Deinococcota</taxon>
        <taxon>Deinococci</taxon>
        <taxon>Deinococcales</taxon>
        <taxon>Deinococcaceae</taxon>
        <taxon>Deinococcus</taxon>
    </lineage>
</organism>
<evidence type="ECO:0000256" key="5">
    <source>
        <dbReference type="ARBA" id="ARBA00022741"/>
    </source>
</evidence>
<keyword evidence="4 8" id="KW-0566">Pantothenate biosynthesis</keyword>
<proteinExistence type="inferred from homology"/>
<keyword evidence="3 8" id="KW-0436">Ligase</keyword>
<dbReference type="PANTHER" id="PTHR21299">
    <property type="entry name" value="CYTIDYLATE KINASE/PANTOATE-BETA-ALANINE LIGASE"/>
    <property type="match status" value="1"/>
</dbReference>